<proteinExistence type="predicted"/>
<name>A0A6C0KX20_9ZZZZ</name>
<evidence type="ECO:0000313" key="1">
    <source>
        <dbReference type="EMBL" id="QHU22522.1"/>
    </source>
</evidence>
<protein>
    <submittedName>
        <fullName evidence="1">Uncharacterized protein</fullName>
    </submittedName>
</protein>
<sequence>MDLKSNFFVFILVILLFLFVTNTNVYDIIPTKNKGCECEKMEYCFFSNIISMDKLSKTKIFVHIDNKSNVLGLSQLCIESLMKYCSSKYDIVLYTNQDVARLIDEEDDDLCNIKNIDLLSGQDLKQWEEYCKFKVLHKYGGVVMKPYFLFSSCPGYREFSPPKLKICHVNNEGVSVSNQLIIPTSCYMIAAPKNDATTKIYVEYLSKMCQNNYTSDAKHFDKTFEKLHYLDHFSEQSVGVVDINKKLVHLENILTNKPITMSSTNFCLFINMDLLRKRRHHGWILNMSKQQLLETSMVISNYAKM</sequence>
<organism evidence="1">
    <name type="scientific">viral metagenome</name>
    <dbReference type="NCBI Taxonomy" id="1070528"/>
    <lineage>
        <taxon>unclassified sequences</taxon>
        <taxon>metagenomes</taxon>
        <taxon>organismal metagenomes</taxon>
    </lineage>
</organism>
<reference evidence="1" key="1">
    <citation type="journal article" date="2020" name="Nature">
        <title>Giant virus diversity and host interactions through global metagenomics.</title>
        <authorList>
            <person name="Schulz F."/>
            <person name="Roux S."/>
            <person name="Paez-Espino D."/>
            <person name="Jungbluth S."/>
            <person name="Walsh D.A."/>
            <person name="Denef V.J."/>
            <person name="McMahon K.D."/>
            <person name="Konstantinidis K.T."/>
            <person name="Eloe-Fadrosh E.A."/>
            <person name="Kyrpides N.C."/>
            <person name="Woyke T."/>
        </authorList>
    </citation>
    <scope>NUCLEOTIDE SEQUENCE</scope>
    <source>
        <strain evidence="1">GVMAG-S-ERX555907-102</strain>
    </source>
</reference>
<dbReference type="AlphaFoldDB" id="A0A6C0KX20"/>
<dbReference type="EMBL" id="MN741009">
    <property type="protein sequence ID" value="QHU22522.1"/>
    <property type="molecule type" value="Genomic_DNA"/>
</dbReference>
<accession>A0A6C0KX20</accession>